<name>A0A914HKB6_GLORO</name>
<keyword evidence="2" id="KW-0732">Signal</keyword>
<evidence type="ECO:0000256" key="1">
    <source>
        <dbReference type="SAM" id="MobiDB-lite"/>
    </source>
</evidence>
<feature type="compositionally biased region" description="Low complexity" evidence="1">
    <location>
        <begin position="88"/>
        <end position="108"/>
    </location>
</feature>
<sequence>MALSLACLHPCPLILLFILVLCPPSGVVSVPLMASDYSHLLRDHSSAQNIQRTKTALNGSETAATPDALSSSAILSATEGDAPTPSISNSSPVTASTTSTPTLAPASNSSAPSDASARLLCQFFIFSTLFGSVCTVSACTCLFHTRRSIVGSSQQRRAASAEDLSISRLARIREPFGPNKPFCLKFDEKGLCYASPLTREVPPLPTYEDACKMLSFAELVANCAADAQRAQSGEETKGRGPPTATTDAGRV</sequence>
<evidence type="ECO:0000256" key="2">
    <source>
        <dbReference type="SAM" id="SignalP"/>
    </source>
</evidence>
<evidence type="ECO:0000313" key="3">
    <source>
        <dbReference type="Proteomes" id="UP000887572"/>
    </source>
</evidence>
<feature type="signal peptide" evidence="2">
    <location>
        <begin position="1"/>
        <end position="29"/>
    </location>
</feature>
<evidence type="ECO:0000313" key="4">
    <source>
        <dbReference type="WBParaSite" id="Gr19_v10_g17411.t1"/>
    </source>
</evidence>
<feature type="region of interest" description="Disordered" evidence="1">
    <location>
        <begin position="230"/>
        <end position="251"/>
    </location>
</feature>
<feature type="chain" id="PRO_5037894063" evidence="2">
    <location>
        <begin position="30"/>
        <end position="251"/>
    </location>
</feature>
<keyword evidence="3" id="KW-1185">Reference proteome</keyword>
<organism evidence="3 4">
    <name type="scientific">Globodera rostochiensis</name>
    <name type="common">Golden nematode worm</name>
    <name type="synonym">Heterodera rostochiensis</name>
    <dbReference type="NCBI Taxonomy" id="31243"/>
    <lineage>
        <taxon>Eukaryota</taxon>
        <taxon>Metazoa</taxon>
        <taxon>Ecdysozoa</taxon>
        <taxon>Nematoda</taxon>
        <taxon>Chromadorea</taxon>
        <taxon>Rhabditida</taxon>
        <taxon>Tylenchina</taxon>
        <taxon>Tylenchomorpha</taxon>
        <taxon>Tylenchoidea</taxon>
        <taxon>Heteroderidae</taxon>
        <taxon>Heteroderinae</taxon>
        <taxon>Globodera</taxon>
    </lineage>
</organism>
<dbReference type="Proteomes" id="UP000887572">
    <property type="component" value="Unplaced"/>
</dbReference>
<dbReference type="WBParaSite" id="Gr19_v10_g17411.t1">
    <property type="protein sequence ID" value="Gr19_v10_g17411.t1"/>
    <property type="gene ID" value="Gr19_v10_g17411"/>
</dbReference>
<feature type="region of interest" description="Disordered" evidence="1">
    <location>
        <begin position="79"/>
        <end position="108"/>
    </location>
</feature>
<protein>
    <submittedName>
        <fullName evidence="4">Uncharacterized protein</fullName>
    </submittedName>
</protein>
<proteinExistence type="predicted"/>
<accession>A0A914HKB6</accession>
<reference evidence="4" key="1">
    <citation type="submission" date="2022-11" db="UniProtKB">
        <authorList>
            <consortium name="WormBaseParasite"/>
        </authorList>
    </citation>
    <scope>IDENTIFICATION</scope>
</reference>
<dbReference type="AlphaFoldDB" id="A0A914HKB6"/>